<name>A0A4Y2IH50_ARAVE</name>
<reference evidence="1 2" key="1">
    <citation type="journal article" date="2019" name="Sci. Rep.">
        <title>Orb-weaving spider Araneus ventricosus genome elucidates the spidroin gene catalogue.</title>
        <authorList>
            <person name="Kono N."/>
            <person name="Nakamura H."/>
            <person name="Ohtoshi R."/>
            <person name="Moran D.A.P."/>
            <person name="Shinohara A."/>
            <person name="Yoshida Y."/>
            <person name="Fujiwara M."/>
            <person name="Mori M."/>
            <person name="Tomita M."/>
            <person name="Arakawa K."/>
        </authorList>
    </citation>
    <scope>NUCLEOTIDE SEQUENCE [LARGE SCALE GENOMIC DNA]</scope>
</reference>
<dbReference type="Proteomes" id="UP000499080">
    <property type="component" value="Unassembled WGS sequence"/>
</dbReference>
<evidence type="ECO:0000313" key="2">
    <source>
        <dbReference type="Proteomes" id="UP000499080"/>
    </source>
</evidence>
<sequence>MTPNLGSSLPQLCSFNKNQSLRQQDPFQHNFQKTFFCSFPSFYVNGEAIIAEIFRIMASLDSSPKVCSSLSNKAITAPEKAKESPRKTKK</sequence>
<gene>
    <name evidence="1" type="ORF">AVEN_259229_1</name>
</gene>
<proteinExistence type="predicted"/>
<dbReference type="EMBL" id="BGPR01002658">
    <property type="protein sequence ID" value="GBM77018.1"/>
    <property type="molecule type" value="Genomic_DNA"/>
</dbReference>
<keyword evidence="2" id="KW-1185">Reference proteome</keyword>
<organism evidence="1 2">
    <name type="scientific">Araneus ventricosus</name>
    <name type="common">Orbweaver spider</name>
    <name type="synonym">Epeira ventricosa</name>
    <dbReference type="NCBI Taxonomy" id="182803"/>
    <lineage>
        <taxon>Eukaryota</taxon>
        <taxon>Metazoa</taxon>
        <taxon>Ecdysozoa</taxon>
        <taxon>Arthropoda</taxon>
        <taxon>Chelicerata</taxon>
        <taxon>Arachnida</taxon>
        <taxon>Araneae</taxon>
        <taxon>Araneomorphae</taxon>
        <taxon>Entelegynae</taxon>
        <taxon>Araneoidea</taxon>
        <taxon>Araneidae</taxon>
        <taxon>Araneus</taxon>
    </lineage>
</organism>
<protein>
    <submittedName>
        <fullName evidence="1">Uncharacterized protein</fullName>
    </submittedName>
</protein>
<dbReference type="AlphaFoldDB" id="A0A4Y2IH50"/>
<comment type="caution">
    <text evidence="1">The sequence shown here is derived from an EMBL/GenBank/DDBJ whole genome shotgun (WGS) entry which is preliminary data.</text>
</comment>
<accession>A0A4Y2IH50</accession>
<evidence type="ECO:0000313" key="1">
    <source>
        <dbReference type="EMBL" id="GBM77018.1"/>
    </source>
</evidence>